<evidence type="ECO:0000256" key="1">
    <source>
        <dbReference type="SAM" id="MobiDB-lite"/>
    </source>
</evidence>
<dbReference type="Gene3D" id="2.40.160.130">
    <property type="entry name" value="Capsule assembly protein Wzi"/>
    <property type="match status" value="1"/>
</dbReference>
<sequence length="518" mass="57940">MSISQFRYQYCFVVLLVTATTVFGQKLTEYHVEVGGMAASDQTPFWLRANQYGTVPLKSSFFRLNAGIRSDYLQRDSTGYRPKLDWGYGINVITNAGSGDNSQFLLPEAYIKGRFGAFEIYGGRRREIVGLVDTLLTTGAYVWSGNALPFPKVQIAIPEFTPIPFTKGILSVMGAYAHGWFENADRLVKGSYLHQKYLYLRLGKQAWPVRFYGGVNHQVMWGGQSQFIDPRFTNQGGKLPANFRNYLALVFGIRGKESDKTISSFEWNRIGNHLGSVDIGADINIGDMNLLIYREFLYDDGSLYYGTNLKDGVNGLCLKKVNQNYYDIISFKRLTVEYVYTGSQGGATFDILNPDLRGRDNYFNHTQFLDGWTYFGRVIGTPFFTTDAETSKSLPRYGAGIANNRVRVFHFAVNALAFSKLDLTARLSFSRNFGTYNIPFPTSPNQFSGMLTASLPINLLGGAVVNGSVALDSGELLPNSAGFYLGLRKTGFFGRARQSIPDRPRSTPAPTTPNYRWP</sequence>
<protein>
    <submittedName>
        <fullName evidence="2">Uncharacterized protein</fullName>
    </submittedName>
</protein>
<dbReference type="AlphaFoldDB" id="I2GSW3"/>
<gene>
    <name evidence="2" type="ORF">BN8_06387</name>
</gene>
<dbReference type="OrthoDB" id="596512at2"/>
<organism evidence="2 3">
    <name type="scientific">Fibrisoma limi BUZ 3</name>
    <dbReference type="NCBI Taxonomy" id="1185876"/>
    <lineage>
        <taxon>Bacteria</taxon>
        <taxon>Pseudomonadati</taxon>
        <taxon>Bacteroidota</taxon>
        <taxon>Cytophagia</taxon>
        <taxon>Cytophagales</taxon>
        <taxon>Spirosomataceae</taxon>
        <taxon>Fibrisoma</taxon>
    </lineage>
</organism>
<feature type="region of interest" description="Disordered" evidence="1">
    <location>
        <begin position="497"/>
        <end position="518"/>
    </location>
</feature>
<dbReference type="EMBL" id="CAIT01000010">
    <property type="protein sequence ID" value="CCH56992.1"/>
    <property type="molecule type" value="Genomic_DNA"/>
</dbReference>
<dbReference type="STRING" id="1185876.BN8_06387"/>
<keyword evidence="3" id="KW-1185">Reference proteome</keyword>
<dbReference type="InterPro" id="IPR038636">
    <property type="entry name" value="Wzi_sf"/>
</dbReference>
<accession>I2GSW3</accession>
<proteinExistence type="predicted"/>
<dbReference type="eggNOG" id="ENOG502Z7NG">
    <property type="taxonomic scope" value="Bacteria"/>
</dbReference>
<dbReference type="Pfam" id="PF14052">
    <property type="entry name" value="Caps_assemb_Wzi"/>
    <property type="match status" value="1"/>
</dbReference>
<evidence type="ECO:0000313" key="3">
    <source>
        <dbReference type="Proteomes" id="UP000009309"/>
    </source>
</evidence>
<evidence type="ECO:0000313" key="2">
    <source>
        <dbReference type="EMBL" id="CCH56992.1"/>
    </source>
</evidence>
<dbReference type="Proteomes" id="UP000009309">
    <property type="component" value="Unassembled WGS sequence"/>
</dbReference>
<dbReference type="InterPro" id="IPR026950">
    <property type="entry name" value="Caps_assemb_Wzi"/>
</dbReference>
<feature type="compositionally biased region" description="Polar residues" evidence="1">
    <location>
        <begin position="508"/>
        <end position="518"/>
    </location>
</feature>
<reference evidence="2 3" key="1">
    <citation type="journal article" date="2012" name="J. Bacteriol.">
        <title>Genome Sequence of the Filamentous Bacterium Fibrisoma limi BUZ 3T.</title>
        <authorList>
            <person name="Filippini M."/>
            <person name="Qi W."/>
            <person name="Jaenicke S."/>
            <person name="Goesmann A."/>
            <person name="Smits T.H."/>
            <person name="Bagheri H.C."/>
        </authorList>
    </citation>
    <scope>NUCLEOTIDE SEQUENCE [LARGE SCALE GENOMIC DNA]</scope>
    <source>
        <strain evidence="3">BUZ 3T</strain>
    </source>
</reference>
<name>I2GSW3_9BACT</name>
<dbReference type="RefSeq" id="WP_009285553.1">
    <property type="nucleotide sequence ID" value="NZ_CAIT01000010.1"/>
</dbReference>
<comment type="caution">
    <text evidence="2">The sequence shown here is derived from an EMBL/GenBank/DDBJ whole genome shotgun (WGS) entry which is preliminary data.</text>
</comment>